<dbReference type="PANTHER" id="PTHR19848">
    <property type="entry name" value="WD40 REPEAT PROTEIN"/>
    <property type="match status" value="1"/>
</dbReference>
<dbReference type="SMART" id="SM00256">
    <property type="entry name" value="FBOX"/>
    <property type="match status" value="1"/>
</dbReference>
<evidence type="ECO:0000256" key="2">
    <source>
        <dbReference type="ARBA" id="ARBA00022737"/>
    </source>
</evidence>
<dbReference type="GeneID" id="11495608"/>
<dbReference type="PROSITE" id="PS50082">
    <property type="entry name" value="WD_REPEATS_2"/>
    <property type="match status" value="5"/>
</dbReference>
<feature type="compositionally biased region" description="Polar residues" evidence="4">
    <location>
        <begin position="263"/>
        <end position="273"/>
    </location>
</feature>
<dbReference type="Pfam" id="PF00400">
    <property type="entry name" value="WD40"/>
    <property type="match status" value="5"/>
</dbReference>
<dbReference type="HOGENOM" id="CLU_000288_103_3_1"/>
<dbReference type="KEGG" id="ndi:NDAI_0G03310"/>
<dbReference type="SUPFAM" id="SSF81383">
    <property type="entry name" value="F-box domain"/>
    <property type="match status" value="1"/>
</dbReference>
<feature type="repeat" description="WD" evidence="3">
    <location>
        <begin position="716"/>
        <end position="746"/>
    </location>
</feature>
<dbReference type="Pfam" id="PF16856">
    <property type="entry name" value="CDC4_D"/>
    <property type="match status" value="1"/>
</dbReference>
<feature type="domain" description="F-box" evidence="5">
    <location>
        <begin position="372"/>
        <end position="419"/>
    </location>
</feature>
<dbReference type="SMART" id="SM00320">
    <property type="entry name" value="WD40"/>
    <property type="match status" value="7"/>
</dbReference>
<evidence type="ECO:0000313" key="7">
    <source>
        <dbReference type="Proteomes" id="UP000000689"/>
    </source>
</evidence>
<dbReference type="GO" id="GO:0061630">
    <property type="term" value="F:ubiquitin protein ligase activity"/>
    <property type="evidence" value="ECO:0007669"/>
    <property type="project" value="EnsemblFungi"/>
</dbReference>
<dbReference type="STRING" id="1071378.G0WE97"/>
<accession>G0WE97</accession>
<feature type="repeat" description="WD" evidence="3">
    <location>
        <begin position="654"/>
        <end position="689"/>
    </location>
</feature>
<dbReference type="GO" id="GO:0050815">
    <property type="term" value="F:phosphoserine residue binding"/>
    <property type="evidence" value="ECO:0007669"/>
    <property type="project" value="EnsemblFungi"/>
</dbReference>
<feature type="region of interest" description="Disordered" evidence="4">
    <location>
        <begin position="253"/>
        <end position="284"/>
    </location>
</feature>
<dbReference type="InterPro" id="IPR036047">
    <property type="entry name" value="F-box-like_dom_sf"/>
</dbReference>
<dbReference type="EMBL" id="HE580273">
    <property type="protein sequence ID" value="CCD26108.2"/>
    <property type="molecule type" value="Genomic_DNA"/>
</dbReference>
<feature type="compositionally biased region" description="Low complexity" evidence="4">
    <location>
        <begin position="43"/>
        <end position="80"/>
    </location>
</feature>
<dbReference type="InterPro" id="IPR036322">
    <property type="entry name" value="WD40_repeat_dom_sf"/>
</dbReference>
<dbReference type="PANTHER" id="PTHR19848:SF8">
    <property type="entry name" value="F-BOX AND WD REPEAT DOMAIN CONTAINING 7"/>
    <property type="match status" value="1"/>
</dbReference>
<dbReference type="Proteomes" id="UP000000689">
    <property type="component" value="Chromosome 7"/>
</dbReference>
<dbReference type="OrthoDB" id="190105at2759"/>
<feature type="repeat" description="WD" evidence="3">
    <location>
        <begin position="614"/>
        <end position="653"/>
    </location>
</feature>
<dbReference type="PROSITE" id="PS50294">
    <property type="entry name" value="WD_REPEATS_REGION"/>
    <property type="match status" value="4"/>
</dbReference>
<dbReference type="RefSeq" id="XP_003671351.2">
    <property type="nucleotide sequence ID" value="XM_003671303.2"/>
</dbReference>
<dbReference type="InterPro" id="IPR001680">
    <property type="entry name" value="WD40_rpt"/>
</dbReference>
<dbReference type="GO" id="GO:0031146">
    <property type="term" value="P:SCF-dependent proteasomal ubiquitin-dependent protein catabolic process"/>
    <property type="evidence" value="ECO:0007669"/>
    <property type="project" value="EnsemblFungi"/>
</dbReference>
<evidence type="ECO:0000256" key="3">
    <source>
        <dbReference type="PROSITE-ProRule" id="PRU00221"/>
    </source>
</evidence>
<dbReference type="CDD" id="cd00200">
    <property type="entry name" value="WD40"/>
    <property type="match status" value="1"/>
</dbReference>
<dbReference type="GO" id="GO:0000086">
    <property type="term" value="P:G2/M transition of mitotic cell cycle"/>
    <property type="evidence" value="ECO:0007669"/>
    <property type="project" value="EnsemblFungi"/>
</dbReference>
<feature type="region of interest" description="Disordered" evidence="4">
    <location>
        <begin position="28"/>
        <end position="82"/>
    </location>
</feature>
<evidence type="ECO:0000313" key="6">
    <source>
        <dbReference type="EMBL" id="CCD26108.2"/>
    </source>
</evidence>
<reference evidence="6 7" key="1">
    <citation type="journal article" date="2011" name="Proc. Natl. Acad. Sci. U.S.A.">
        <title>Evolutionary erosion of yeast sex chromosomes by mating-type switching accidents.</title>
        <authorList>
            <person name="Gordon J.L."/>
            <person name="Armisen D."/>
            <person name="Proux-Wera E."/>
            <person name="Oheigeartaigh S.S."/>
            <person name="Byrne K.P."/>
            <person name="Wolfe K.H."/>
        </authorList>
    </citation>
    <scope>NUCLEOTIDE SEQUENCE [LARGE SCALE GENOMIC DNA]</scope>
    <source>
        <strain evidence="7">ATCC 10597 / BCRC 20456 / CBS 421 / NBRC 0211 / NRRL Y-12639</strain>
    </source>
</reference>
<dbReference type="InterPro" id="IPR015943">
    <property type="entry name" value="WD40/YVTN_repeat-like_dom_sf"/>
</dbReference>
<evidence type="ECO:0000256" key="1">
    <source>
        <dbReference type="ARBA" id="ARBA00022574"/>
    </source>
</evidence>
<dbReference type="OMA" id="KFSYHHN"/>
<dbReference type="GO" id="GO:0000082">
    <property type="term" value="P:G1/S transition of mitotic cell cycle"/>
    <property type="evidence" value="ECO:0007669"/>
    <property type="project" value="EnsemblFungi"/>
</dbReference>
<feature type="compositionally biased region" description="Acidic residues" evidence="4">
    <location>
        <begin position="134"/>
        <end position="145"/>
    </location>
</feature>
<dbReference type="AlphaFoldDB" id="G0WE97"/>
<keyword evidence="7" id="KW-1185">Reference proteome</keyword>
<evidence type="ECO:0000256" key="4">
    <source>
        <dbReference type="SAM" id="MobiDB-lite"/>
    </source>
</evidence>
<dbReference type="GO" id="GO:0051321">
    <property type="term" value="P:meiotic cell cycle"/>
    <property type="evidence" value="ECO:0007669"/>
    <property type="project" value="EnsemblFungi"/>
</dbReference>
<dbReference type="GO" id="GO:0016363">
    <property type="term" value="C:nuclear matrix"/>
    <property type="evidence" value="ECO:0007669"/>
    <property type="project" value="EnsemblFungi"/>
</dbReference>
<dbReference type="Pfam" id="PF12937">
    <property type="entry name" value="F-box-like"/>
    <property type="match status" value="1"/>
</dbReference>
<dbReference type="PROSITE" id="PS00678">
    <property type="entry name" value="WD_REPEATS_1"/>
    <property type="match status" value="3"/>
</dbReference>
<proteinExistence type="predicted"/>
<dbReference type="SUPFAM" id="SSF50978">
    <property type="entry name" value="WD40 repeat-like"/>
    <property type="match status" value="1"/>
</dbReference>
<sequence length="885" mass="100097">MNRNTPEYPLRDIPVPYLYRLRRRPRKTDILSTNNHPILQDHSISSNSSNLAESQNSNGTTKTTNHFQNNNNNNNDSTTNSSEIMGLSFKRSRDSDIRTILPSNSQEQQSNNIINYRTNQNITKKIKNNNNNNNDDDDDDEDDIDDMMSNKRVKLQDLTPSQMMIPIIPTSLNVDTDTVINNNTLPNVSLDTSRTHLTHILVNTANRVAVATTPTTRTNTDGGASLTTVTIMTGTTASNTTTSTTNTVNGYTSLSEDALPLSPTATSGMNTPRTQHHESTESDDCDMIVDTNGNRNNNNNTTTNNNNALDLNMLVTNTNNNDEYLLTENLYNNLKNQLTPIQYKNLIFKIISNLNRTELSDMNSLLNNNLKRDIISSLPIELSIKILKNLPYQDIFKCLQVCPHWNKIINNTPMLWKNLLLNESFLNNHDNNNTNENNSSQIYKKLFYSNLKVLKNWYNPNFKPQRTTLLGHSTSVVTCLQFEDDYVITGADDRQLRIYDSKKKIFLKELSGHEGGVWALKYDEDGIIVSGSTDRTVRVWDIKRGCCTHVFKGHTSTVRCLEIVTYKNIKYIVTGSRDNTLHVWKLVREDNRSIDELPLIFNTPEENPYFVGVLRGHMASVRTISGHGNIIISGSYDNNLMVWDIAQMKCIYLLIGHTDRIYSTIYDHQRKRCISASMDSTIKIWDLENIWNNGVCSVVTISATPCTRINGPMMTLQGHTALVGLLRLSDKYLVSAAADGSLRGWDSNDYSRKFSYHHNNLSAITTFFMNDNILVSGSEGQFNIYNLRTGSLVHSDLLKDSDQIWSVNFKGSLLVAAVEKDGESYIEMLDFNIPERSASPLQRQQLFQEQEDGEINHHSSNNQSNTNIDSMSIIMDSNSNSNSNI</sequence>
<dbReference type="InterPro" id="IPR001810">
    <property type="entry name" value="F-box_dom"/>
</dbReference>
<name>G0WE97_NAUDC</name>
<dbReference type="InterPro" id="IPR020472">
    <property type="entry name" value="WD40_PAC1"/>
</dbReference>
<feature type="repeat" description="WD" evidence="3">
    <location>
        <begin position="510"/>
        <end position="550"/>
    </location>
</feature>
<dbReference type="GO" id="GO:0043224">
    <property type="term" value="C:nuclear SCF ubiquitin ligase complex"/>
    <property type="evidence" value="ECO:0007669"/>
    <property type="project" value="EnsemblFungi"/>
</dbReference>
<feature type="repeat" description="WD" evidence="3">
    <location>
        <begin position="551"/>
        <end position="586"/>
    </location>
</feature>
<gene>
    <name evidence="6" type="primary">NDAI0G03310</name>
    <name evidence="6" type="ordered locus">NDAI_0G03310</name>
</gene>
<dbReference type="Gene3D" id="6.10.30.20">
    <property type="entry name" value="Cdc4 dimerisation domain-like"/>
    <property type="match status" value="1"/>
</dbReference>
<dbReference type="GO" id="GO:0043130">
    <property type="term" value="F:ubiquitin binding"/>
    <property type="evidence" value="ECO:0007669"/>
    <property type="project" value="EnsemblFungi"/>
</dbReference>
<keyword evidence="2" id="KW-0677">Repeat</keyword>
<dbReference type="GO" id="GO:0016567">
    <property type="term" value="P:protein ubiquitination"/>
    <property type="evidence" value="ECO:0007669"/>
    <property type="project" value="EnsemblFungi"/>
</dbReference>
<dbReference type="PRINTS" id="PR00320">
    <property type="entry name" value="GPROTEINBRPT"/>
</dbReference>
<feature type="region of interest" description="Disordered" evidence="4">
    <location>
        <begin position="124"/>
        <end position="145"/>
    </location>
</feature>
<dbReference type="eggNOG" id="KOG0274">
    <property type="taxonomic scope" value="Eukaryota"/>
</dbReference>
<dbReference type="Gene3D" id="1.20.1280.50">
    <property type="match status" value="1"/>
</dbReference>
<organism evidence="6 7">
    <name type="scientific">Naumovozyma dairenensis (strain ATCC 10597 / BCRC 20456 / CBS 421 / NBRC 0211 / NRRL Y-12639)</name>
    <name type="common">Saccharomyces dairenensis</name>
    <dbReference type="NCBI Taxonomy" id="1071378"/>
    <lineage>
        <taxon>Eukaryota</taxon>
        <taxon>Fungi</taxon>
        <taxon>Dikarya</taxon>
        <taxon>Ascomycota</taxon>
        <taxon>Saccharomycotina</taxon>
        <taxon>Saccharomycetes</taxon>
        <taxon>Saccharomycetales</taxon>
        <taxon>Saccharomycetaceae</taxon>
        <taxon>Naumovozyma</taxon>
    </lineage>
</organism>
<evidence type="ECO:0000259" key="5">
    <source>
        <dbReference type="PROSITE" id="PS50181"/>
    </source>
</evidence>
<keyword evidence="1 3" id="KW-0853">WD repeat</keyword>
<protein>
    <recommendedName>
        <fullName evidence="5">F-box domain-containing protein</fullName>
    </recommendedName>
</protein>
<dbReference type="PROSITE" id="PS50181">
    <property type="entry name" value="FBOX"/>
    <property type="match status" value="1"/>
</dbReference>
<dbReference type="Gene3D" id="2.130.10.10">
    <property type="entry name" value="YVTN repeat-like/Quinoprotein amine dehydrogenase"/>
    <property type="match status" value="1"/>
</dbReference>
<dbReference type="InterPro" id="IPR031740">
    <property type="entry name" value="Cdc4_D"/>
</dbReference>
<dbReference type="InterPro" id="IPR019775">
    <property type="entry name" value="WD40_repeat_CS"/>
</dbReference>